<proteinExistence type="predicted"/>
<dbReference type="PANTHER" id="PTHR33331">
    <property type="entry name" value="COILED-COIL DOMAIN-CONTAINING PROTEIN 162"/>
    <property type="match status" value="1"/>
</dbReference>
<feature type="region of interest" description="Disordered" evidence="2">
    <location>
        <begin position="1007"/>
        <end position="1039"/>
    </location>
</feature>
<dbReference type="OrthoDB" id="76966at2759"/>
<gene>
    <name evidence="3" type="primary">Contig788.g866</name>
    <name evidence="3" type="ORF">STYLEM_11512</name>
</gene>
<dbReference type="PANTHER" id="PTHR33331:SF13">
    <property type="entry name" value="COILED-COIL DOMAIN CONTAINING 162"/>
    <property type="match status" value="1"/>
</dbReference>
<evidence type="ECO:0000313" key="4">
    <source>
        <dbReference type="Proteomes" id="UP000039865"/>
    </source>
</evidence>
<reference evidence="3 4" key="1">
    <citation type="submission" date="2014-06" db="EMBL/GenBank/DDBJ databases">
        <authorList>
            <person name="Swart Estienne"/>
        </authorList>
    </citation>
    <scope>NUCLEOTIDE SEQUENCE [LARGE SCALE GENOMIC DNA]</scope>
    <source>
        <strain evidence="3 4">130c</strain>
    </source>
</reference>
<keyword evidence="1" id="KW-0175">Coiled coil</keyword>
<protein>
    <submittedName>
        <fullName evidence="3">Uncharacterized protein</fullName>
    </submittedName>
</protein>
<feature type="region of interest" description="Disordered" evidence="2">
    <location>
        <begin position="3134"/>
        <end position="3187"/>
    </location>
</feature>
<dbReference type="InterPro" id="IPR040401">
    <property type="entry name" value="CCDC162"/>
</dbReference>
<sequence length="3187" mass="374113">MSNIKVKSNNERVEDMHLMLSEKYMTYKDLADRCLINTQQIDKGDKRVFYLKPQSVFLEEPRKQNQFRNDFVKMVQNPPAPEPFTLFADDLHRDYITQIQDKSNPYLTKIELANFYKRRQYKLQHKKYKLMQRWAHHALTSELVDKVSLKFSPIYSKLQFELENSVKRYSRLEGEDHFLNTNRPQTSAEKPRDDQDEKMVMLHYYLITQQTPLSTLRLDDLDVYLRIVTYEEKINKDAEKFIQRVKWTPMSNRYEIFQESIEYFQKIKAENIEKQRVYTKQIEHKGQALIQFRKLGVQGQKELHHILQSQYATKLDKRNQNLRDKYINTCKYNYESPNLIVWNDLELKSQLSSRSAVYGIHGDLEIDSGHSFAYSIMVFFPTYFHSQVIKSQFAIYDAVPALIDPTSLAQKNIQSVLNSNRRKYGNTVTGRNTLLEKLEIKQKEEQLHTEFINSVEKALFGEFNSGQIKDFPSVRMKKSLWVLYVCYQPTINNDQKYQAAILAGEQNPIDECLRLSLDLINVQDVTNVNLILESLSTIHHDKLIHGDIKADFLLQNAFVKEQDRVDKIDEAHVFTEGEVSFLSIFKGCLKTKSEYEDISDPEPLQNTSILQVPQHLLFSLYMLKYIKARDSKIKLLYVLNAFRAIQKRMVIELREMGTRDRVMGDVMFVSPMEQGKDQFGQDEKAEDLSQQKNSVSSENLESQASKVIKPEKSKLLNKVNDQNATDKDEVDIINDHLVDIQKVKFNGRFQNYIYSTCPIIPRFHSTFGEPLDRQEISAEVENHKKADNKKEEGLRLLGRVDDIYYDEKADFYFVKDDFGIHIMFDASFLDMKNLEQEVLKICSFYIQKREPLLDHDLRYIYPSVDRFEILDDVFECELAFQRAKLELALTYLECFEHTTDTLEQQRMVQVIIDLMALRPKLNLNGLHFKDSYRAEIENFQLQKQLIREVIRMQMESEFKQNNFIREYLERTYRVIMEMVENKFQYQRPETLDQEIRARENLQKGIVEEHQPSETMAQDSIQTQDTMKESQQRRSSVENLTDQKTQVFSAKFSDPREFANYLGIPFASLQMLMKDYKERDPLVKQSIHEHVSFIKIEEGYPIFMYDMATKQNNTLSFTKDSQRIGILDFYESMHMIVKVVAAMQGAFQELNEIHRPDNGLMTTALEISTYRYFLAELKVVKGERTLSIDPPLGMNYIEDDSILGNSDKMLFYTKEFVAAAEDELTSHNPYILTKMNLKTIENFQFENFQKLIIENQVAAANGSLFQESQNKGRKITTHHAYRFYPKLKTRAQKVFIPSMLYLTCNSIEMLRLRHILVLAVTQKKILERVYERQVKLFSKDGRIYFKDQFNFENFIELSEKNYINFVDEGPSSGIEMDLAINEFDPTLRSQINFSDPDSFKQMICPLGLEELRTVVSYELMNLQALIVATQTNQILLDNSQRYLTELELFAKGVVVANPVFDYFIKLSGSNLLEQNLKKLHVGERSMVLAKISSRIGEVFFNIIARKNRNRNAVEKHFQKYRIEISPSQEKHEIQFRKLRTFRLSLCQDYCTDVLADVYGDAIKLQLLLDCDQIRKRAYLLPKESLFIEIGPGEYGEFQCVNYQQENQNQGIKQLKFLDKSKRKIKKYWKLPSNKEILRLPSTYDQVRQLDLKHLYQFDIDLTSVNKKKLIPNFKKNNQHKILQQRLTKMIHYESKDLENIYKEKQRFVEFQNSYSYQYHPNYTTNYQNGQQISPHLQSIVKYFKSLQNLLDLELFQNKIASNAQTLASLERNVLCGLPFWEEGDDALFDNSNQNNEEDEDIGSPKRDKDLNQKKSNVVQNIGYKNELSKYVVERIAAEKKNKLTLHQELESVKDKFNEMELMMNKLELNDDIEKAAEYLNDQAHLSYYGLVSSFSAVQDFYLKETDFNAKKELLSINELLKNLSHVDDIKVTYTNGYHVNTALTKTQFLNLDENCTNPDFTQWARSSQPIIDENALAPSQFTLIDQMFGQNCNILHSFKKSKTYMGKIHGRDYQYMDYSMINVDKSVRKYVYNNLISVDNQLKEYLKIKFNHDDTTFIGNLNQYFDLLFEKKQYLKTLLKSRQLRRIVMILLGNKPLPIDLDENQRLQQVFQEDVQWKINTRWDEYQINKIKRQEQEQQRRNQQQKQSIDANTINQSLRKQDQMVSNVLTQLELSQVEIEILSNEVQRFLISASYKMLDMETSALCRAFEVNGKLLEFYVHPCQQFASTRDQKVDKRNHLDIINKVSFAQRFLTQIKNRCLEIETITSGLGMVISQKDLNECLDEACRAIVKQGEVEMRTRCETFAMQQIQYENMIYIKDRQLLNMEEKLKHAKRELDKIIRTKVFSKGNQLVYELDTCTRQLRMIKDNIYEMEKKLSDKIRLEFDRELNQRTLELDECKRKFADFQMNVNARVMADVRENVNNIDTLMKNKADMFKDLSKNTSVNQSLNSTTININNLTIKNITTSNSLSADIISQGDNNYFQRMMREYEVLKQSEGEARHEIVKLQEVIRKMRIFDRFKTVLMKQQYENKLDNLRDQLNSNTLLWEQLAEGEKREKILKKELEQSQQEIVTQEKIIEQLKDELKRERGEKQKLIQYKQTKSKRLDELESKAREFEVLQNLNLPKVLNLLEAKEEKIHELKSKEKVQEAQFIQLERVKALEMTHFKKKYENEVKMKSEAISKLETLRHELFLIEGQDQTAIDVWKDKCKNLIEICKSFKEENDRLLLQTQYQTRFQPSQIDTSRREETNESYFDNEVTESSRNNNYDKIGAQNLGIGSSYQKKQAQVIDKRNPTTIKEDEKEEHEYTNTQNSVKSSIIATTSKIEYSRNSGNNSSRFKLKKDFSSNNKQSTIVQQQVVNELNSSLENPYYTAQQVNLSVVLAGSNGAFTGTQFQNNAMEKANQSFIESSRRDPQFDVAYNKRKQQYMSQNRGNNSFNERDRIAKMAGVSNIFQNKQRRGNELGEEYSPPKTPNKLNFEFESHTSSIYGKLTPVYDPKLAQSNQVKKTYSIHKQKQQEKSENVFSSLNNGGNQINFNSKNFQGIQLMQTSQENLNDIKIESKDVFSRNLQIKGTTQQNYLQQKLGLSSNPNLISGSQLQTQITNPSQIHNQSFVQNQVNNRVHNISNITQDGATTLSQSEQKDQRQQYSNSVIKPKVVPPPRALSKDLERSGFKGQVIRKTSQQQVNE</sequence>
<feature type="region of interest" description="Disordered" evidence="2">
    <location>
        <begin position="2789"/>
        <end position="2812"/>
    </location>
</feature>
<dbReference type="InParanoid" id="A0A078AJY0"/>
<feature type="region of interest" description="Disordered" evidence="2">
    <location>
        <begin position="1786"/>
        <end position="1813"/>
    </location>
</feature>
<evidence type="ECO:0000256" key="1">
    <source>
        <dbReference type="SAM" id="Coils"/>
    </source>
</evidence>
<feature type="compositionally biased region" description="Polar residues" evidence="2">
    <location>
        <begin position="3178"/>
        <end position="3187"/>
    </location>
</feature>
<feature type="compositionally biased region" description="Polar residues" evidence="2">
    <location>
        <begin position="1012"/>
        <end position="1024"/>
    </location>
</feature>
<keyword evidence="4" id="KW-1185">Reference proteome</keyword>
<evidence type="ECO:0000256" key="2">
    <source>
        <dbReference type="SAM" id="MobiDB-lite"/>
    </source>
</evidence>
<feature type="coiled-coil region" evidence="1">
    <location>
        <begin position="2525"/>
        <end position="2686"/>
    </location>
</feature>
<feature type="region of interest" description="Disordered" evidence="2">
    <location>
        <begin position="2736"/>
        <end position="2766"/>
    </location>
</feature>
<name>A0A078AJY0_STYLE</name>
<feature type="compositionally biased region" description="Basic and acidic residues" evidence="2">
    <location>
        <begin position="2789"/>
        <end position="2806"/>
    </location>
</feature>
<organism evidence="3 4">
    <name type="scientific">Stylonychia lemnae</name>
    <name type="common">Ciliate</name>
    <dbReference type="NCBI Taxonomy" id="5949"/>
    <lineage>
        <taxon>Eukaryota</taxon>
        <taxon>Sar</taxon>
        <taxon>Alveolata</taxon>
        <taxon>Ciliophora</taxon>
        <taxon>Intramacronucleata</taxon>
        <taxon>Spirotrichea</taxon>
        <taxon>Stichotrichia</taxon>
        <taxon>Sporadotrichida</taxon>
        <taxon>Oxytrichidae</taxon>
        <taxon>Stylonychinae</taxon>
        <taxon>Stylonychia</taxon>
    </lineage>
</organism>
<feature type="compositionally biased region" description="Basic and acidic residues" evidence="2">
    <location>
        <begin position="1801"/>
        <end position="1811"/>
    </location>
</feature>
<evidence type="ECO:0000313" key="3">
    <source>
        <dbReference type="EMBL" id="CDW82479.1"/>
    </source>
</evidence>
<dbReference type="EMBL" id="CCKQ01010955">
    <property type="protein sequence ID" value="CDW82479.1"/>
    <property type="molecule type" value="Genomic_DNA"/>
</dbReference>
<accession>A0A078AJY0</accession>
<feature type="compositionally biased region" description="Basic and acidic residues" evidence="2">
    <location>
        <begin position="1025"/>
        <end position="1035"/>
    </location>
</feature>
<feature type="compositionally biased region" description="Basic and acidic residues" evidence="2">
    <location>
        <begin position="679"/>
        <end position="689"/>
    </location>
</feature>
<dbReference type="Proteomes" id="UP000039865">
    <property type="component" value="Unassembled WGS sequence"/>
</dbReference>
<feature type="compositionally biased region" description="Polar residues" evidence="2">
    <location>
        <begin position="690"/>
        <end position="705"/>
    </location>
</feature>
<feature type="region of interest" description="Disordered" evidence="2">
    <location>
        <begin position="679"/>
        <end position="705"/>
    </location>
</feature>